<feature type="compositionally biased region" description="Basic and acidic residues" evidence="1">
    <location>
        <begin position="7"/>
        <end position="24"/>
    </location>
</feature>
<feature type="region of interest" description="Disordered" evidence="1">
    <location>
        <begin position="1"/>
        <end position="53"/>
    </location>
</feature>
<name>A0ABD5QLG8_9EURY</name>
<feature type="compositionally biased region" description="Acidic residues" evidence="1">
    <location>
        <begin position="25"/>
        <end position="38"/>
    </location>
</feature>
<dbReference type="Proteomes" id="UP001595925">
    <property type="component" value="Unassembled WGS sequence"/>
</dbReference>
<protein>
    <submittedName>
        <fullName evidence="2">Uncharacterized protein</fullName>
    </submittedName>
</protein>
<keyword evidence="3" id="KW-1185">Reference proteome</keyword>
<feature type="compositionally biased region" description="Basic and acidic residues" evidence="1">
    <location>
        <begin position="39"/>
        <end position="53"/>
    </location>
</feature>
<evidence type="ECO:0000313" key="2">
    <source>
        <dbReference type="EMBL" id="MFC4990590.1"/>
    </source>
</evidence>
<evidence type="ECO:0000313" key="3">
    <source>
        <dbReference type="Proteomes" id="UP001595925"/>
    </source>
</evidence>
<comment type="caution">
    <text evidence="2">The sequence shown here is derived from an EMBL/GenBank/DDBJ whole genome shotgun (WGS) entry which is preliminary data.</text>
</comment>
<dbReference type="EMBL" id="JBHSJG010000080">
    <property type="protein sequence ID" value="MFC4990590.1"/>
    <property type="molecule type" value="Genomic_DNA"/>
</dbReference>
<organism evidence="2 3">
    <name type="scientific">Saliphagus infecundisoli</name>
    <dbReference type="NCBI Taxonomy" id="1849069"/>
    <lineage>
        <taxon>Archaea</taxon>
        <taxon>Methanobacteriati</taxon>
        <taxon>Methanobacteriota</taxon>
        <taxon>Stenosarchaea group</taxon>
        <taxon>Halobacteria</taxon>
        <taxon>Halobacteriales</taxon>
        <taxon>Natrialbaceae</taxon>
        <taxon>Saliphagus</taxon>
    </lineage>
</organism>
<reference evidence="2 3" key="1">
    <citation type="journal article" date="2019" name="Int. J. Syst. Evol. Microbiol.">
        <title>The Global Catalogue of Microorganisms (GCM) 10K type strain sequencing project: providing services to taxonomists for standard genome sequencing and annotation.</title>
        <authorList>
            <consortium name="The Broad Institute Genomics Platform"/>
            <consortium name="The Broad Institute Genome Sequencing Center for Infectious Disease"/>
            <person name="Wu L."/>
            <person name="Ma J."/>
        </authorList>
    </citation>
    <scope>NUCLEOTIDE SEQUENCE [LARGE SCALE GENOMIC DNA]</scope>
    <source>
        <strain evidence="2 3">CGMCC 1.15824</strain>
    </source>
</reference>
<proteinExistence type="predicted"/>
<evidence type="ECO:0000256" key="1">
    <source>
        <dbReference type="SAM" id="MobiDB-lite"/>
    </source>
</evidence>
<gene>
    <name evidence="2" type="ORF">ACFPFO_23160</name>
</gene>
<sequence length="53" mass="6037">MTDAEIDALREKMDEQSEEIRDYLEGEGVDVSPWDDEAHDTVPDADREPVDSD</sequence>
<dbReference type="RefSeq" id="WP_224830312.1">
    <property type="nucleotide sequence ID" value="NZ_JAIVEF010000049.1"/>
</dbReference>
<accession>A0ABD5QLG8</accession>
<dbReference type="AlphaFoldDB" id="A0ABD5QLG8"/>